<evidence type="ECO:0000313" key="3">
    <source>
        <dbReference type="EMBL" id="TYS47281.1"/>
    </source>
</evidence>
<dbReference type="Gene3D" id="3.30.420.10">
    <property type="entry name" value="Ribonuclease H-like superfamily/Ribonuclease H"/>
    <property type="match status" value="1"/>
</dbReference>
<feature type="domain" description="Integrase catalytic" evidence="2">
    <location>
        <begin position="137"/>
        <end position="302"/>
    </location>
</feature>
<reference evidence="3 4" key="1">
    <citation type="submission" date="2019-08" db="EMBL/GenBank/DDBJ databases">
        <title>Bacillus genomes from the desert of Cuatro Cienegas, Coahuila.</title>
        <authorList>
            <person name="Olmedo-Alvarez G."/>
        </authorList>
    </citation>
    <scope>NUCLEOTIDE SEQUENCE [LARGE SCALE GENOMIC DNA]</scope>
    <source>
        <strain evidence="3 4">CH108_3D</strain>
    </source>
</reference>
<comment type="caution">
    <text evidence="3">The sequence shown here is derived from an EMBL/GenBank/DDBJ whole genome shotgun (WGS) entry which is preliminary data.</text>
</comment>
<dbReference type="AlphaFoldDB" id="A0A5D4RAI9"/>
<gene>
    <name evidence="3" type="ORF">FZC83_22285</name>
</gene>
<dbReference type="InterPro" id="IPR025948">
    <property type="entry name" value="HTH-like_dom"/>
</dbReference>
<comment type="function">
    <text evidence="1">Involved in the transposition of the insertion sequence.</text>
</comment>
<dbReference type="InterPro" id="IPR012337">
    <property type="entry name" value="RNaseH-like_sf"/>
</dbReference>
<dbReference type="InterPro" id="IPR048020">
    <property type="entry name" value="Transpos_IS3"/>
</dbReference>
<dbReference type="PANTHER" id="PTHR46889:SF4">
    <property type="entry name" value="TRANSPOSASE INSO FOR INSERTION SEQUENCE ELEMENT IS911B-RELATED"/>
    <property type="match status" value="1"/>
</dbReference>
<dbReference type="Pfam" id="PF13276">
    <property type="entry name" value="HTH_21"/>
    <property type="match status" value="1"/>
</dbReference>
<dbReference type="PROSITE" id="PS50994">
    <property type="entry name" value="INTEGRASE"/>
    <property type="match status" value="1"/>
</dbReference>
<evidence type="ECO:0000259" key="2">
    <source>
        <dbReference type="PROSITE" id="PS50994"/>
    </source>
</evidence>
<name>A0A5D4RAI9_9BACI</name>
<dbReference type="GO" id="GO:0015074">
    <property type="term" value="P:DNA integration"/>
    <property type="evidence" value="ECO:0007669"/>
    <property type="project" value="InterPro"/>
</dbReference>
<dbReference type="SUPFAM" id="SSF53098">
    <property type="entry name" value="Ribonuclease H-like"/>
    <property type="match status" value="1"/>
</dbReference>
<dbReference type="NCBIfam" id="NF033516">
    <property type="entry name" value="transpos_IS3"/>
    <property type="match status" value="1"/>
</dbReference>
<dbReference type="InterPro" id="IPR050900">
    <property type="entry name" value="Transposase_IS3/IS150/IS904"/>
</dbReference>
<dbReference type="GO" id="GO:0003676">
    <property type="term" value="F:nucleic acid binding"/>
    <property type="evidence" value="ECO:0007669"/>
    <property type="project" value="InterPro"/>
</dbReference>
<dbReference type="Proteomes" id="UP000322997">
    <property type="component" value="Unassembled WGS sequence"/>
</dbReference>
<dbReference type="InterPro" id="IPR036397">
    <property type="entry name" value="RNaseH_sf"/>
</dbReference>
<evidence type="ECO:0000256" key="1">
    <source>
        <dbReference type="ARBA" id="ARBA00002286"/>
    </source>
</evidence>
<dbReference type="InterPro" id="IPR001584">
    <property type="entry name" value="Integrase_cat-core"/>
</dbReference>
<dbReference type="RefSeq" id="WP_148986188.1">
    <property type="nucleotide sequence ID" value="NZ_VTEQ01000012.1"/>
</dbReference>
<sequence>MPILTVLREIHLWAKEGFSITKLTKATGINRSLYYYHTEAEEAGDSKGKRGRPVPGYSFTTTGVRIPDEQIEEYLMEAVEGDGATYGIKNLTHFLKVNHHIKINHKKVGRLCRKLGLLLPQRKGNPTYPKRLVRNRIITAPNQLWQVDIKYGMISETRRFFFVACAIDVLDRSIVGHYRGQRCTAKDITTMLEEALFRRGVSTSPSGENQLIIRTDNGPQFVSNLFGAFCEGHHLLHERIPPRSPNYNAYIESFFSIMERDLFRRFEFEYFEEAYYEVDEFMTFYNETIPRQLETNGPFTIS</sequence>
<protein>
    <submittedName>
        <fullName evidence="3">IS3 family transposase</fullName>
    </submittedName>
</protein>
<evidence type="ECO:0000313" key="4">
    <source>
        <dbReference type="Proteomes" id="UP000322997"/>
    </source>
</evidence>
<dbReference type="EMBL" id="VTEQ01000012">
    <property type="protein sequence ID" value="TYS47281.1"/>
    <property type="molecule type" value="Genomic_DNA"/>
</dbReference>
<accession>A0A5D4RAI9</accession>
<dbReference type="PANTHER" id="PTHR46889">
    <property type="entry name" value="TRANSPOSASE INSF FOR INSERTION SEQUENCE IS3B-RELATED"/>
    <property type="match status" value="1"/>
</dbReference>
<dbReference type="Pfam" id="PF00665">
    <property type="entry name" value="rve"/>
    <property type="match status" value="1"/>
</dbReference>
<organism evidence="3 4">
    <name type="scientific">Rossellomorea marisflavi</name>
    <dbReference type="NCBI Taxonomy" id="189381"/>
    <lineage>
        <taxon>Bacteria</taxon>
        <taxon>Bacillati</taxon>
        <taxon>Bacillota</taxon>
        <taxon>Bacilli</taxon>
        <taxon>Bacillales</taxon>
        <taxon>Bacillaceae</taxon>
        <taxon>Rossellomorea</taxon>
    </lineage>
</organism>
<proteinExistence type="predicted"/>